<organism evidence="2 3">
    <name type="scientific">Branchiostoma floridae</name>
    <name type="common">Florida lancelet</name>
    <name type="synonym">Amphioxus</name>
    <dbReference type="NCBI Taxonomy" id="7739"/>
    <lineage>
        <taxon>Eukaryota</taxon>
        <taxon>Metazoa</taxon>
        <taxon>Chordata</taxon>
        <taxon>Cephalochordata</taxon>
        <taxon>Leptocardii</taxon>
        <taxon>Amphioxiformes</taxon>
        <taxon>Branchiostomatidae</taxon>
        <taxon>Branchiostoma</taxon>
    </lineage>
</organism>
<accession>A0A9J7LR71</accession>
<protein>
    <submittedName>
        <fullName evidence="3">Troponin T, cardiac muscle-like</fullName>
    </submittedName>
</protein>
<evidence type="ECO:0000313" key="3">
    <source>
        <dbReference type="RefSeq" id="XP_035686745.1"/>
    </source>
</evidence>
<keyword evidence="2" id="KW-1185">Reference proteome</keyword>
<name>A0A9J7LR71_BRAFL</name>
<dbReference type="AlphaFoldDB" id="A0A9J7LR71"/>
<dbReference type="KEGG" id="bfo:118422967"/>
<evidence type="ECO:0000313" key="2">
    <source>
        <dbReference type="Proteomes" id="UP000001554"/>
    </source>
</evidence>
<feature type="region of interest" description="Disordered" evidence="1">
    <location>
        <begin position="276"/>
        <end position="308"/>
    </location>
</feature>
<dbReference type="Proteomes" id="UP000001554">
    <property type="component" value="Chromosome 9"/>
</dbReference>
<gene>
    <name evidence="3" type="primary">LOC118422967</name>
</gene>
<dbReference type="GeneID" id="118422967"/>
<feature type="compositionally biased region" description="Acidic residues" evidence="1">
    <location>
        <begin position="28"/>
        <end position="45"/>
    </location>
</feature>
<dbReference type="RefSeq" id="XP_035686745.1">
    <property type="nucleotide sequence ID" value="XM_035830852.1"/>
</dbReference>
<sequence>MASFQSDFENYSDEEENLFQPRLPTIQEEVDSEISEWEWDSEEDLEEKKANEQEDEEMAQKVKEDPEEKKEAREKEGDGEAEEGNITWTSPYPGLKENSSSDEEGGNDDAKILKKQLSLARAEISAKELNINKQAQDINRLIKRNFELIDENKEFNRSVFTAFYFCFRFNVSAKEKKMARNNTALKCEVKELKARLLHFRDECDRDLEEYLIEKRALEADIQDEQEKNEQLKRELEETKKASGRFAEVKELFEVTVEHEQAENERLRRDLEKANDAAEELAKAKDSLQSEVQQEQAENEKLKKYVSPG</sequence>
<feature type="compositionally biased region" description="Basic and acidic residues" evidence="1">
    <location>
        <begin position="276"/>
        <end position="287"/>
    </location>
</feature>
<reference evidence="3" key="2">
    <citation type="submission" date="2025-08" db="UniProtKB">
        <authorList>
            <consortium name="RefSeq"/>
        </authorList>
    </citation>
    <scope>IDENTIFICATION</scope>
    <source>
        <strain evidence="3">S238N-H82</strain>
        <tissue evidence="3">Testes</tissue>
    </source>
</reference>
<proteinExistence type="predicted"/>
<feature type="region of interest" description="Disordered" evidence="1">
    <location>
        <begin position="1"/>
        <end position="108"/>
    </location>
</feature>
<feature type="compositionally biased region" description="Basic and acidic residues" evidence="1">
    <location>
        <begin position="46"/>
        <end position="78"/>
    </location>
</feature>
<dbReference type="OrthoDB" id="10639641at2759"/>
<reference evidence="2" key="1">
    <citation type="journal article" date="2020" name="Nat. Ecol. Evol.">
        <title>Deeply conserved synteny resolves early events in vertebrate evolution.</title>
        <authorList>
            <person name="Simakov O."/>
            <person name="Marletaz F."/>
            <person name="Yue J.X."/>
            <person name="O'Connell B."/>
            <person name="Jenkins J."/>
            <person name="Brandt A."/>
            <person name="Calef R."/>
            <person name="Tung C.H."/>
            <person name="Huang T.K."/>
            <person name="Schmutz J."/>
            <person name="Satoh N."/>
            <person name="Yu J.K."/>
            <person name="Putnam N.H."/>
            <person name="Green R.E."/>
            <person name="Rokhsar D.S."/>
        </authorList>
    </citation>
    <scope>NUCLEOTIDE SEQUENCE [LARGE SCALE GENOMIC DNA]</scope>
    <source>
        <strain evidence="2">S238N-H82</strain>
    </source>
</reference>
<evidence type="ECO:0000256" key="1">
    <source>
        <dbReference type="SAM" id="MobiDB-lite"/>
    </source>
</evidence>